<dbReference type="AlphaFoldDB" id="A0A9W6LXR3"/>
<dbReference type="SUPFAM" id="SSF53383">
    <property type="entry name" value="PLP-dependent transferases"/>
    <property type="match status" value="1"/>
</dbReference>
<dbReference type="PANTHER" id="PTHR43094">
    <property type="entry name" value="AMINOTRANSFERASE"/>
    <property type="match status" value="1"/>
</dbReference>
<dbReference type="PANTHER" id="PTHR43094:SF1">
    <property type="entry name" value="AMINOTRANSFERASE CLASS-III"/>
    <property type="match status" value="1"/>
</dbReference>
<dbReference type="Gene3D" id="3.40.640.10">
    <property type="entry name" value="Type I PLP-dependent aspartate aminotransferase-like (Major domain)"/>
    <property type="match status" value="1"/>
</dbReference>
<feature type="region of interest" description="Disordered" evidence="5">
    <location>
        <begin position="1"/>
        <end position="52"/>
    </location>
</feature>
<dbReference type="InterPro" id="IPR015421">
    <property type="entry name" value="PyrdxlP-dep_Trfase_major"/>
</dbReference>
<comment type="caution">
    <text evidence="6">The sequence shown here is derived from an EMBL/GenBank/DDBJ whole genome shotgun (WGS) entry which is preliminary data.</text>
</comment>
<keyword evidence="3 4" id="KW-0663">Pyridoxal phosphate</keyword>
<dbReference type="Proteomes" id="UP001142372">
    <property type="component" value="Unassembled WGS sequence"/>
</dbReference>
<evidence type="ECO:0000256" key="5">
    <source>
        <dbReference type="SAM" id="MobiDB-lite"/>
    </source>
</evidence>
<protein>
    <submittedName>
        <fullName evidence="6">Aminotransferase</fullName>
    </submittedName>
</protein>
<dbReference type="RefSeq" id="WP_271175173.1">
    <property type="nucleotide sequence ID" value="NZ_BAAAJO010000001.1"/>
</dbReference>
<dbReference type="GO" id="GO:0005829">
    <property type="term" value="C:cytosol"/>
    <property type="evidence" value="ECO:0007669"/>
    <property type="project" value="TreeGrafter"/>
</dbReference>
<feature type="compositionally biased region" description="Low complexity" evidence="5">
    <location>
        <begin position="10"/>
        <end position="23"/>
    </location>
</feature>
<dbReference type="InterPro" id="IPR049704">
    <property type="entry name" value="Aminotrans_3_PPA_site"/>
</dbReference>
<dbReference type="InterPro" id="IPR005814">
    <property type="entry name" value="Aminotrans_3"/>
</dbReference>
<evidence type="ECO:0000256" key="2">
    <source>
        <dbReference type="ARBA" id="ARBA00008954"/>
    </source>
</evidence>
<dbReference type="Gene3D" id="3.90.1150.10">
    <property type="entry name" value="Aspartate Aminotransferase, domain 1"/>
    <property type="match status" value="1"/>
</dbReference>
<evidence type="ECO:0000313" key="7">
    <source>
        <dbReference type="Proteomes" id="UP001142372"/>
    </source>
</evidence>
<evidence type="ECO:0000256" key="1">
    <source>
        <dbReference type="ARBA" id="ARBA00001933"/>
    </source>
</evidence>
<reference evidence="6" key="1">
    <citation type="journal article" date="2014" name="Int. J. Syst. Evol. Microbiol.">
        <title>Complete genome sequence of Corynebacterium casei LMG S-19264T (=DSM 44701T), isolated from a smear-ripened cheese.</title>
        <authorList>
            <consortium name="US DOE Joint Genome Institute (JGI-PGF)"/>
            <person name="Walter F."/>
            <person name="Albersmeier A."/>
            <person name="Kalinowski J."/>
            <person name="Ruckert C."/>
        </authorList>
    </citation>
    <scope>NUCLEOTIDE SEQUENCE</scope>
    <source>
        <strain evidence="6">VKM Ac-1401</strain>
    </source>
</reference>
<dbReference type="EMBL" id="BSEN01000001">
    <property type="protein sequence ID" value="GLJ74458.1"/>
    <property type="molecule type" value="Genomic_DNA"/>
</dbReference>
<dbReference type="Pfam" id="PF00202">
    <property type="entry name" value="Aminotran_3"/>
    <property type="match status" value="1"/>
</dbReference>
<feature type="compositionally biased region" description="Basic and acidic residues" evidence="5">
    <location>
        <begin position="37"/>
        <end position="52"/>
    </location>
</feature>
<evidence type="ECO:0000256" key="4">
    <source>
        <dbReference type="RuleBase" id="RU003560"/>
    </source>
</evidence>
<organism evidence="6 7">
    <name type="scientific">Leifsonia poae</name>
    <dbReference type="NCBI Taxonomy" id="110933"/>
    <lineage>
        <taxon>Bacteria</taxon>
        <taxon>Bacillati</taxon>
        <taxon>Actinomycetota</taxon>
        <taxon>Actinomycetes</taxon>
        <taxon>Micrococcales</taxon>
        <taxon>Microbacteriaceae</taxon>
        <taxon>Leifsonia</taxon>
    </lineage>
</organism>
<dbReference type="PROSITE" id="PS00600">
    <property type="entry name" value="AA_TRANSFER_CLASS_3"/>
    <property type="match status" value="1"/>
</dbReference>
<evidence type="ECO:0000256" key="3">
    <source>
        <dbReference type="ARBA" id="ARBA00022898"/>
    </source>
</evidence>
<dbReference type="InterPro" id="IPR015422">
    <property type="entry name" value="PyrdxlP-dep_Trfase_small"/>
</dbReference>
<sequence length="484" mass="52370">MTDTIDTSTSSAPSAPSAPAAPARDGFTDRNGASHPFGDRDAETQVRSDDRSHVFHSWSAQAQIDPLPIAAGAGSTFWDYRGNAYLDFSSQLVNLNLGHQHPDLVRAIQEQAGRLATIQPSMANDVRGELARRIARVAPGTLNRVFFTNGGADANEYAVRMARRVTGRRKVLSMYRSYHGGTSTAISLTGDPRRWANEPSDGSVAHFFGPYLYRSAFHSTTPQEETQRALEHLENVIVLEGAATVAAIIIETVVGTNGVLVPPPGYLAGVRELCDRYGIVYIADEVMVGFGRIGEWFAVDAFDVVPDLITFAKGVNSGYVPLGGVVISDRIADFFDDVPFQGGLTYSGHPLACAAGVATFEVFERDGILERVRDLGSRVIEPEITSWLDTHPSLGEVRGRGLFWALELVRDRETREPFVPFNATGADAAPMGAVAAACKAAGVWPFTHFNRMHIAPPLVIEEAELRRGLAAIDDALTVADGYVR</sequence>
<dbReference type="GO" id="GO:0008483">
    <property type="term" value="F:transaminase activity"/>
    <property type="evidence" value="ECO:0007669"/>
    <property type="project" value="UniProtKB-KW"/>
</dbReference>
<accession>A0A9W6LXR3</accession>
<reference evidence="6" key="2">
    <citation type="submission" date="2023-01" db="EMBL/GenBank/DDBJ databases">
        <authorList>
            <person name="Sun Q."/>
            <person name="Evtushenko L."/>
        </authorList>
    </citation>
    <scope>NUCLEOTIDE SEQUENCE</scope>
    <source>
        <strain evidence="6">VKM Ac-1401</strain>
    </source>
</reference>
<keyword evidence="6" id="KW-0808">Transferase</keyword>
<keyword evidence="7" id="KW-1185">Reference proteome</keyword>
<dbReference type="GO" id="GO:0030170">
    <property type="term" value="F:pyridoxal phosphate binding"/>
    <property type="evidence" value="ECO:0007669"/>
    <property type="project" value="InterPro"/>
</dbReference>
<comment type="cofactor">
    <cofactor evidence="1">
        <name>pyridoxal 5'-phosphate</name>
        <dbReference type="ChEBI" id="CHEBI:597326"/>
    </cofactor>
</comment>
<evidence type="ECO:0000313" key="6">
    <source>
        <dbReference type="EMBL" id="GLJ74458.1"/>
    </source>
</evidence>
<proteinExistence type="inferred from homology"/>
<gene>
    <name evidence="6" type="ORF">GCM10017584_00310</name>
</gene>
<keyword evidence="6" id="KW-0032">Aminotransferase</keyword>
<dbReference type="InterPro" id="IPR015424">
    <property type="entry name" value="PyrdxlP-dep_Trfase"/>
</dbReference>
<dbReference type="FunFam" id="3.40.640.10:FF:000004">
    <property type="entry name" value="Acetylornithine aminotransferase"/>
    <property type="match status" value="1"/>
</dbReference>
<dbReference type="CDD" id="cd00610">
    <property type="entry name" value="OAT_like"/>
    <property type="match status" value="1"/>
</dbReference>
<comment type="similarity">
    <text evidence="2 4">Belongs to the class-III pyridoxal-phosphate-dependent aminotransferase family.</text>
</comment>
<dbReference type="NCBIfam" id="NF004718">
    <property type="entry name" value="PRK06062.1"/>
    <property type="match status" value="1"/>
</dbReference>
<name>A0A9W6LXR3_9MICO</name>